<feature type="transmembrane region" description="Helical" evidence="10">
    <location>
        <begin position="68"/>
        <end position="93"/>
    </location>
</feature>
<sequence length="189" mass="19555">MANGRFKSTSDLIWRSGKKLRQAIDHIQPPDSLTMVTVALVVGVGTGFGAVVFIWLLGQIEQLTAQVILWTGSNIVGLALVMGGAGIVVGFMVDHWAKEAKGHGVPEVMESLALHGARIRPRVAAIKVLASSLTIGTGGSAGREGPIVQVGSALGSTLGQLLHFSVERIRILVACGAAAGISATFNAPI</sequence>
<accession>A0A3B0UXF8</accession>
<feature type="non-terminal residue" evidence="11">
    <location>
        <position position="189"/>
    </location>
</feature>
<keyword evidence="9" id="KW-0407">Ion channel</keyword>
<dbReference type="PANTHER" id="PTHR43427">
    <property type="entry name" value="CHLORIDE CHANNEL PROTEIN CLC-E"/>
    <property type="match status" value="1"/>
</dbReference>
<evidence type="ECO:0000256" key="2">
    <source>
        <dbReference type="ARBA" id="ARBA00022448"/>
    </source>
</evidence>
<dbReference type="PANTHER" id="PTHR43427:SF6">
    <property type="entry name" value="CHLORIDE CHANNEL PROTEIN CLC-E"/>
    <property type="match status" value="1"/>
</dbReference>
<dbReference type="AlphaFoldDB" id="A0A3B0UXF8"/>
<dbReference type="GO" id="GO:0034707">
    <property type="term" value="C:chloride channel complex"/>
    <property type="evidence" value="ECO:0007669"/>
    <property type="project" value="UniProtKB-KW"/>
</dbReference>
<feature type="transmembrane region" description="Helical" evidence="10">
    <location>
        <begin position="33"/>
        <end position="56"/>
    </location>
</feature>
<evidence type="ECO:0000256" key="6">
    <source>
        <dbReference type="ARBA" id="ARBA00023136"/>
    </source>
</evidence>
<keyword evidence="7" id="KW-0869">Chloride channel</keyword>
<evidence type="ECO:0000256" key="9">
    <source>
        <dbReference type="ARBA" id="ARBA00023303"/>
    </source>
</evidence>
<evidence type="ECO:0000256" key="3">
    <source>
        <dbReference type="ARBA" id="ARBA00022692"/>
    </source>
</evidence>
<keyword evidence="8" id="KW-0868">Chloride</keyword>
<dbReference type="InterPro" id="IPR050368">
    <property type="entry name" value="ClC-type_chloride_channel"/>
</dbReference>
<proteinExistence type="predicted"/>
<keyword evidence="6 10" id="KW-0472">Membrane</keyword>
<reference evidence="11" key="1">
    <citation type="submission" date="2018-06" db="EMBL/GenBank/DDBJ databases">
        <authorList>
            <person name="Zhirakovskaya E."/>
        </authorList>
    </citation>
    <scope>NUCLEOTIDE SEQUENCE</scope>
</reference>
<keyword evidence="5" id="KW-0406">Ion transport</keyword>
<evidence type="ECO:0000256" key="4">
    <source>
        <dbReference type="ARBA" id="ARBA00022989"/>
    </source>
</evidence>
<evidence type="ECO:0000313" key="11">
    <source>
        <dbReference type="EMBL" id="VAW30147.1"/>
    </source>
</evidence>
<gene>
    <name evidence="11" type="ORF">MNBD_CHLOROFLEXI01-3558</name>
</gene>
<dbReference type="EMBL" id="UOEU01000028">
    <property type="protein sequence ID" value="VAW30147.1"/>
    <property type="molecule type" value="Genomic_DNA"/>
</dbReference>
<dbReference type="CDD" id="cd00400">
    <property type="entry name" value="Voltage_gated_ClC"/>
    <property type="match status" value="1"/>
</dbReference>
<evidence type="ECO:0000256" key="5">
    <source>
        <dbReference type="ARBA" id="ARBA00023065"/>
    </source>
</evidence>
<evidence type="ECO:0000256" key="1">
    <source>
        <dbReference type="ARBA" id="ARBA00004141"/>
    </source>
</evidence>
<dbReference type="InterPro" id="IPR001807">
    <property type="entry name" value="ClC"/>
</dbReference>
<comment type="subcellular location">
    <subcellularLocation>
        <location evidence="1">Membrane</location>
        <topology evidence="1">Multi-pass membrane protein</topology>
    </subcellularLocation>
</comment>
<dbReference type="Gene3D" id="1.10.3080.10">
    <property type="entry name" value="Clc chloride channel"/>
    <property type="match status" value="1"/>
</dbReference>
<dbReference type="Pfam" id="PF00654">
    <property type="entry name" value="Voltage_CLC"/>
    <property type="match status" value="1"/>
</dbReference>
<keyword evidence="2" id="KW-0813">Transport</keyword>
<dbReference type="SUPFAM" id="SSF81340">
    <property type="entry name" value="Clc chloride channel"/>
    <property type="match status" value="1"/>
</dbReference>
<keyword evidence="3 10" id="KW-0812">Transmembrane</keyword>
<organism evidence="11">
    <name type="scientific">hydrothermal vent metagenome</name>
    <dbReference type="NCBI Taxonomy" id="652676"/>
    <lineage>
        <taxon>unclassified sequences</taxon>
        <taxon>metagenomes</taxon>
        <taxon>ecological metagenomes</taxon>
    </lineage>
</organism>
<evidence type="ECO:0000256" key="7">
    <source>
        <dbReference type="ARBA" id="ARBA00023173"/>
    </source>
</evidence>
<dbReference type="InterPro" id="IPR014743">
    <property type="entry name" value="Cl-channel_core"/>
</dbReference>
<evidence type="ECO:0000256" key="10">
    <source>
        <dbReference type="SAM" id="Phobius"/>
    </source>
</evidence>
<protein>
    <submittedName>
        <fullName evidence="11">Chloride channel protein</fullName>
    </submittedName>
</protein>
<evidence type="ECO:0000256" key="8">
    <source>
        <dbReference type="ARBA" id="ARBA00023214"/>
    </source>
</evidence>
<name>A0A3B0UXF8_9ZZZZ</name>
<dbReference type="GO" id="GO:0005254">
    <property type="term" value="F:chloride channel activity"/>
    <property type="evidence" value="ECO:0007669"/>
    <property type="project" value="UniProtKB-KW"/>
</dbReference>
<keyword evidence="4 10" id="KW-1133">Transmembrane helix</keyword>